<feature type="compositionally biased region" description="Basic residues" evidence="1">
    <location>
        <begin position="38"/>
        <end position="54"/>
    </location>
</feature>
<feature type="region of interest" description="Disordered" evidence="1">
    <location>
        <begin position="33"/>
        <end position="61"/>
    </location>
</feature>
<reference evidence="2" key="1">
    <citation type="submission" date="2017-05" db="EMBL/GenBank/DDBJ databases">
        <title>Polyphasic characterization of four soil-derived phenanthrene-degrading Acidovorax strains and proposal of Acidovorax phenanthrenivorans sp. nov.</title>
        <authorList>
            <person name="Singleton D."/>
            <person name="Lee J."/>
            <person name="Dickey A.N."/>
            <person name="Stroud A."/>
            <person name="Scholl E.H."/>
            <person name="Wright F.A."/>
            <person name="Aitken M.D."/>
        </authorList>
    </citation>
    <scope>NUCLEOTIDE SEQUENCE</scope>
    <source>
        <strain evidence="2">P4</strain>
        <plasmid evidence="2">pACP4.1</plasmid>
    </source>
</reference>
<dbReference type="KEGG" id="acis:CBP35_20070"/>
<name>A0A240UJR9_9BURK</name>
<dbReference type="Proteomes" id="UP000194440">
    <property type="component" value="Plasmid pACP4.1"/>
</dbReference>
<evidence type="ECO:0000256" key="1">
    <source>
        <dbReference type="SAM" id="MobiDB-lite"/>
    </source>
</evidence>
<gene>
    <name evidence="2" type="ORF">CBP36_20090</name>
</gene>
<evidence type="ECO:0000313" key="3">
    <source>
        <dbReference type="Proteomes" id="UP000194440"/>
    </source>
</evidence>
<organism evidence="2 3">
    <name type="scientific">Acidovorax carolinensis</name>
    <dbReference type="NCBI Taxonomy" id="553814"/>
    <lineage>
        <taxon>Bacteria</taxon>
        <taxon>Pseudomonadati</taxon>
        <taxon>Pseudomonadota</taxon>
        <taxon>Betaproteobacteria</taxon>
        <taxon>Burkholderiales</taxon>
        <taxon>Comamonadaceae</taxon>
        <taxon>Acidovorax</taxon>
    </lineage>
</organism>
<sequence>MPRKQTEAAARGLEFIAAGMTLREAAARVGLAPSTLTRAKKRAGMKHGNAGRRAKQQEPES</sequence>
<dbReference type="EMBL" id="CP021367">
    <property type="protein sequence ID" value="ART61269.1"/>
    <property type="molecule type" value="Genomic_DNA"/>
</dbReference>
<dbReference type="RefSeq" id="WP_086929039.1">
    <property type="nucleotide sequence ID" value="NZ_CP021363.1"/>
</dbReference>
<dbReference type="KEGG" id="acip:CBP36_20090"/>
<accession>A0A240UJR9</accession>
<protein>
    <submittedName>
        <fullName evidence="2">Uncharacterized protein</fullName>
    </submittedName>
</protein>
<evidence type="ECO:0000313" key="2">
    <source>
        <dbReference type="EMBL" id="ART61269.1"/>
    </source>
</evidence>
<dbReference type="AlphaFoldDB" id="A0A240UJR9"/>
<proteinExistence type="predicted"/>
<keyword evidence="2" id="KW-0614">Plasmid</keyword>
<keyword evidence="3" id="KW-1185">Reference proteome</keyword>
<geneLocation type="plasmid" evidence="2 3">
    <name>pACP4.1</name>
</geneLocation>